<evidence type="ECO:0000313" key="3">
    <source>
        <dbReference type="EMBL" id="KRN25114.1"/>
    </source>
</evidence>
<dbReference type="Proteomes" id="UP000050865">
    <property type="component" value="Unassembled WGS sequence"/>
</dbReference>
<evidence type="ECO:0000259" key="2">
    <source>
        <dbReference type="Pfam" id="PF00144"/>
    </source>
</evidence>
<dbReference type="Pfam" id="PF00144">
    <property type="entry name" value="Beta-lactamase"/>
    <property type="match status" value="1"/>
</dbReference>
<comment type="caution">
    <text evidence="3">The sequence shown here is derived from an EMBL/GenBank/DDBJ whole genome shotgun (WGS) entry which is preliminary data.</text>
</comment>
<dbReference type="EMBL" id="AYZJ01000019">
    <property type="protein sequence ID" value="KRN25114.1"/>
    <property type="molecule type" value="Genomic_DNA"/>
</dbReference>
<dbReference type="InterPro" id="IPR050789">
    <property type="entry name" value="Diverse_Enzym_Activities"/>
</dbReference>
<accession>A0A0R2FK34</accession>
<dbReference type="PANTHER" id="PTHR43283">
    <property type="entry name" value="BETA-LACTAMASE-RELATED"/>
    <property type="match status" value="1"/>
</dbReference>
<evidence type="ECO:0000256" key="1">
    <source>
        <dbReference type="ARBA" id="ARBA00022801"/>
    </source>
</evidence>
<dbReference type="Gene3D" id="3.40.710.10">
    <property type="entry name" value="DD-peptidase/beta-lactamase superfamily"/>
    <property type="match status" value="1"/>
</dbReference>
<dbReference type="PATRIC" id="fig|1423730.4.peg.1081"/>
<name>A0A0R2FK34_9LACO</name>
<dbReference type="InterPro" id="IPR012338">
    <property type="entry name" value="Beta-lactam/transpept-like"/>
</dbReference>
<feature type="domain" description="Beta-lactamase-related" evidence="2">
    <location>
        <begin position="8"/>
        <end position="316"/>
    </location>
</feature>
<dbReference type="SUPFAM" id="SSF56601">
    <property type="entry name" value="beta-lactamase/transpeptidase-like"/>
    <property type="match status" value="1"/>
</dbReference>
<keyword evidence="4" id="KW-1185">Reference proteome</keyword>
<proteinExistence type="predicted"/>
<dbReference type="RefSeq" id="WP_056989112.1">
    <property type="nucleotide sequence ID" value="NZ_AYZJ01000019.1"/>
</dbReference>
<reference evidence="3 4" key="1">
    <citation type="journal article" date="2015" name="Genome Announc.">
        <title>Expanding the biotechnology potential of lactobacilli through comparative genomics of 213 strains and associated genera.</title>
        <authorList>
            <person name="Sun Z."/>
            <person name="Harris H.M."/>
            <person name="McCann A."/>
            <person name="Guo C."/>
            <person name="Argimon S."/>
            <person name="Zhang W."/>
            <person name="Yang X."/>
            <person name="Jeffery I.B."/>
            <person name="Cooney J.C."/>
            <person name="Kagawa T.F."/>
            <person name="Liu W."/>
            <person name="Song Y."/>
            <person name="Salvetti E."/>
            <person name="Wrobel A."/>
            <person name="Rasinkangas P."/>
            <person name="Parkhill J."/>
            <person name="Rea M.C."/>
            <person name="O'Sullivan O."/>
            <person name="Ritari J."/>
            <person name="Douillard F.P."/>
            <person name="Paul Ross R."/>
            <person name="Yang R."/>
            <person name="Briner A.E."/>
            <person name="Felis G.E."/>
            <person name="de Vos W.M."/>
            <person name="Barrangou R."/>
            <person name="Klaenhammer T.R."/>
            <person name="Caufield P.W."/>
            <person name="Cui Y."/>
            <person name="Zhang H."/>
            <person name="O'Toole P.W."/>
        </authorList>
    </citation>
    <scope>NUCLEOTIDE SEQUENCE [LARGE SCALE GENOMIC DNA]</scope>
    <source>
        <strain evidence="3 4">DSM 22697</strain>
    </source>
</reference>
<evidence type="ECO:0000313" key="4">
    <source>
        <dbReference type="Proteomes" id="UP000050865"/>
    </source>
</evidence>
<gene>
    <name evidence="3" type="ORF">FC75_GL001027</name>
</gene>
<sequence>MDVMQELRTIVDQKMAPGVSAAWLHDGVAALTVYGEATWQPTKTPLHSGMLYDLASLTKVIGTTTVFLQALDDGRVGVDDAISGYLPEFHQPTTFRQALTHTSGLEGYIPHRDELPPKALRQALITQLKVTGECDHKVVYRDVNLLLVGWALENIYGRPIQALIQQRVLSPLGLQTATFAPDPSRCVPTTYSAAAGLRRGVVHDPKAAILREHSGAAGLFAGLDDLICFSEFAFARRHADAWPQSFATILRDETTNQLGRSLGWDLRRDAGGRLWLYHTGYTGTFWLIQPQLQESLIVLTNRVHPKPNMAFLAKRDELITNFMAAHS</sequence>
<organism evidence="3 4">
    <name type="scientific">Lacticaseibacillus camelliae DSM 22697 = JCM 13995</name>
    <dbReference type="NCBI Taxonomy" id="1423730"/>
    <lineage>
        <taxon>Bacteria</taxon>
        <taxon>Bacillati</taxon>
        <taxon>Bacillota</taxon>
        <taxon>Bacilli</taxon>
        <taxon>Lactobacillales</taxon>
        <taxon>Lactobacillaceae</taxon>
        <taxon>Lacticaseibacillus</taxon>
    </lineage>
</organism>
<keyword evidence="1" id="KW-0378">Hydrolase</keyword>
<dbReference type="STRING" id="1423730.FC75_GL001027"/>
<protein>
    <submittedName>
        <fullName evidence="3">Beta-lactamase family protein</fullName>
    </submittedName>
</protein>
<dbReference type="PANTHER" id="PTHR43283:SF11">
    <property type="entry name" value="BETA-LACTAMASE-RELATED DOMAIN-CONTAINING PROTEIN"/>
    <property type="match status" value="1"/>
</dbReference>
<dbReference type="AlphaFoldDB" id="A0A0R2FK34"/>
<dbReference type="GO" id="GO:0016787">
    <property type="term" value="F:hydrolase activity"/>
    <property type="evidence" value="ECO:0007669"/>
    <property type="project" value="UniProtKB-KW"/>
</dbReference>
<dbReference type="InterPro" id="IPR001466">
    <property type="entry name" value="Beta-lactam-related"/>
</dbReference>